<reference evidence="4 5" key="1">
    <citation type="submission" date="2016-10" db="EMBL/GenBank/DDBJ databases">
        <authorList>
            <person name="de Groot N.N."/>
        </authorList>
    </citation>
    <scope>NUCLEOTIDE SEQUENCE [LARGE SCALE GENOMIC DNA]</scope>
    <source>
        <strain evidence="4 5">DSM 45317</strain>
    </source>
</reference>
<organism evidence="4 5">
    <name type="scientific">Geodermatophilus ruber</name>
    <dbReference type="NCBI Taxonomy" id="504800"/>
    <lineage>
        <taxon>Bacteria</taxon>
        <taxon>Bacillati</taxon>
        <taxon>Actinomycetota</taxon>
        <taxon>Actinomycetes</taxon>
        <taxon>Geodermatophilales</taxon>
        <taxon>Geodermatophilaceae</taxon>
        <taxon>Geodermatophilus</taxon>
    </lineage>
</organism>
<dbReference type="InterPro" id="IPR036390">
    <property type="entry name" value="WH_DNA-bd_sf"/>
</dbReference>
<dbReference type="InterPro" id="IPR048846">
    <property type="entry name" value="PaaX-like_central"/>
</dbReference>
<sequence>MTPETLDALGVPEPGTAADETVLRPENLLLTLFGAHLLGRPVLLAGTSIIEAMQRVGVSPHATRSAVARMVKKGRLVSQRRGRPVYYGLTARSREVLHDAYVQIWRTGAVNRHWDGRWTLLSFTLPESWQRQRHELRTRLIWAGFGPLQGGLWIAPSAVDVDRLLSGLEAAEHVRPFVAQPHAGLDVAGMVRDVWDIPHLAHKYERFVERWDGGAADRSHTDPLGRQLALQEEWRLALREDPQLPVELLPAPWPAERAQQLFHRLHAEIEVEARAVAASVFDTIPAPVGAGDHEEAAP</sequence>
<dbReference type="GO" id="GO:0006351">
    <property type="term" value="P:DNA-templated transcription"/>
    <property type="evidence" value="ECO:0007669"/>
    <property type="project" value="InterPro"/>
</dbReference>
<feature type="domain" description="Transcriptional repressor PaaX-like central Cas2-like" evidence="3">
    <location>
        <begin position="112"/>
        <end position="183"/>
    </location>
</feature>
<dbReference type="InterPro" id="IPR012906">
    <property type="entry name" value="PaaX-like_N"/>
</dbReference>
<proteinExistence type="predicted"/>
<evidence type="ECO:0000259" key="1">
    <source>
        <dbReference type="Pfam" id="PF07848"/>
    </source>
</evidence>
<evidence type="ECO:0000313" key="5">
    <source>
        <dbReference type="Proteomes" id="UP000199152"/>
    </source>
</evidence>
<dbReference type="RefSeq" id="WP_091321282.1">
    <property type="nucleotide sequence ID" value="NZ_FOSW01000002.1"/>
</dbReference>
<feature type="domain" description="Transcriptional repressor PaaX-like N-terminal" evidence="1">
    <location>
        <begin position="26"/>
        <end position="92"/>
    </location>
</feature>
<dbReference type="OrthoDB" id="2270427at2"/>
<dbReference type="Pfam" id="PF07848">
    <property type="entry name" value="PaaX"/>
    <property type="match status" value="1"/>
</dbReference>
<dbReference type="InterPro" id="IPR036388">
    <property type="entry name" value="WH-like_DNA-bd_sf"/>
</dbReference>
<dbReference type="EMBL" id="FOSW01000002">
    <property type="protein sequence ID" value="SFK52944.1"/>
    <property type="molecule type" value="Genomic_DNA"/>
</dbReference>
<evidence type="ECO:0000259" key="3">
    <source>
        <dbReference type="Pfam" id="PF20803"/>
    </source>
</evidence>
<evidence type="ECO:0000259" key="2">
    <source>
        <dbReference type="Pfam" id="PF08223"/>
    </source>
</evidence>
<dbReference type="SUPFAM" id="SSF46785">
    <property type="entry name" value="Winged helix' DNA-binding domain"/>
    <property type="match status" value="1"/>
</dbReference>
<dbReference type="Gene3D" id="3.30.70.2650">
    <property type="match status" value="1"/>
</dbReference>
<accession>A0A1I4A9F3</accession>
<dbReference type="PIRSF" id="PIRSF020623">
    <property type="entry name" value="PaaX"/>
    <property type="match status" value="1"/>
</dbReference>
<keyword evidence="5" id="KW-1185">Reference proteome</keyword>
<dbReference type="Pfam" id="PF08223">
    <property type="entry name" value="PaaX_C"/>
    <property type="match status" value="1"/>
</dbReference>
<evidence type="ECO:0000313" key="4">
    <source>
        <dbReference type="EMBL" id="SFK52944.1"/>
    </source>
</evidence>
<dbReference type="Gene3D" id="1.20.58.1460">
    <property type="match status" value="1"/>
</dbReference>
<dbReference type="AlphaFoldDB" id="A0A1I4A9F3"/>
<feature type="domain" description="Transcriptional repressor PaaX-like C-terminal" evidence="2">
    <location>
        <begin position="195"/>
        <end position="276"/>
    </location>
</feature>
<name>A0A1I4A9F3_9ACTN</name>
<dbReference type="PANTHER" id="PTHR30319">
    <property type="entry name" value="PHENYLACETIC ACID REGULATOR-RELATED TRANSCRIPTIONAL REPRESSOR"/>
    <property type="match status" value="1"/>
</dbReference>
<dbReference type="InParanoid" id="A0A1I4A9F3"/>
<dbReference type="InterPro" id="IPR013225">
    <property type="entry name" value="PaaX_C"/>
</dbReference>
<gene>
    <name evidence="4" type="ORF">SAMN04488085_102126</name>
</gene>
<dbReference type="Gene3D" id="1.10.10.10">
    <property type="entry name" value="Winged helix-like DNA-binding domain superfamily/Winged helix DNA-binding domain"/>
    <property type="match status" value="1"/>
</dbReference>
<dbReference type="STRING" id="504800.SAMN04488085_102126"/>
<dbReference type="InterPro" id="IPR011965">
    <property type="entry name" value="PaaX_trns_reg"/>
</dbReference>
<protein>
    <submittedName>
        <fullName evidence="4">Transcriptional regulator, PaaX family</fullName>
    </submittedName>
</protein>
<dbReference type="Pfam" id="PF20803">
    <property type="entry name" value="PaaX_M"/>
    <property type="match status" value="1"/>
</dbReference>
<dbReference type="PANTHER" id="PTHR30319:SF1">
    <property type="entry name" value="TRANSCRIPTIONAL REPRESSOR PAAX"/>
    <property type="match status" value="1"/>
</dbReference>
<dbReference type="Proteomes" id="UP000199152">
    <property type="component" value="Unassembled WGS sequence"/>
</dbReference>